<evidence type="ECO:0000256" key="13">
    <source>
        <dbReference type="ARBA" id="ARBA00023270"/>
    </source>
</evidence>
<dbReference type="PIRSF" id="PIRSF015647">
    <property type="entry name" value="FBPtase_archl"/>
    <property type="match status" value="1"/>
</dbReference>
<comment type="caution">
    <text evidence="16">The sequence shown here is derived from an EMBL/GenBank/DDBJ whole genome shotgun (WGS) entry which is preliminary data.</text>
</comment>
<feature type="binding site" evidence="15">
    <location>
        <position position="132"/>
    </location>
    <ligand>
        <name>dihydroxyacetone phosphate</name>
        <dbReference type="ChEBI" id="CHEBI:57642"/>
    </ligand>
</feature>
<proteinExistence type="inferred from homology"/>
<feature type="active site" description="Proton donor/acceptor; for FBP aldolase activity" evidence="15">
    <location>
        <position position="228"/>
    </location>
</feature>
<evidence type="ECO:0000256" key="9">
    <source>
        <dbReference type="ARBA" id="ARBA00022723"/>
    </source>
</evidence>
<evidence type="ECO:0000256" key="3">
    <source>
        <dbReference type="ARBA" id="ARBA00004742"/>
    </source>
</evidence>
<feature type="binding site" evidence="15">
    <location>
        <position position="52"/>
    </location>
    <ligand>
        <name>Mg(2+)</name>
        <dbReference type="ChEBI" id="CHEBI:18420"/>
        <label>1</label>
    </ligand>
</feature>
<keyword evidence="12 15" id="KW-0456">Lyase</keyword>
<reference evidence="16 17" key="1">
    <citation type="submission" date="2018-10" db="EMBL/GenBank/DDBJ databases">
        <title>Genomic Encyclopedia of Archaeal and Bacterial Type Strains, Phase II (KMG-II): from individual species to whole genera.</title>
        <authorList>
            <person name="Goeker M."/>
        </authorList>
    </citation>
    <scope>NUCLEOTIDE SEQUENCE [LARGE SCALE GENOMIC DNA]</scope>
    <source>
        <strain evidence="16 17">DSM 16510</strain>
    </source>
</reference>
<comment type="similarity">
    <text evidence="4 15">Belongs to the FBP aldolase/phosphatase family.</text>
</comment>
<dbReference type="HAMAP" id="MF_02067">
    <property type="entry name" value="FBP_aldolase_phosphatase"/>
    <property type="match status" value="1"/>
</dbReference>
<evidence type="ECO:0000256" key="8">
    <source>
        <dbReference type="ARBA" id="ARBA00022432"/>
    </source>
</evidence>
<feature type="binding site" evidence="15">
    <location>
        <position position="265"/>
    </location>
    <ligand>
        <name>dihydroxyacetone phosphate</name>
        <dbReference type="ChEBI" id="CHEBI:57642"/>
    </ligand>
</feature>
<organism evidence="16 17">
    <name type="scientific">Hydrogenivirga caldilitoris</name>
    <dbReference type="NCBI Taxonomy" id="246264"/>
    <lineage>
        <taxon>Bacteria</taxon>
        <taxon>Pseudomonadati</taxon>
        <taxon>Aquificota</taxon>
        <taxon>Aquificia</taxon>
        <taxon>Aquificales</taxon>
        <taxon>Aquificaceae</taxon>
        <taxon>Hydrogenivirga</taxon>
    </lineage>
</organism>
<evidence type="ECO:0000256" key="4">
    <source>
        <dbReference type="ARBA" id="ARBA00010693"/>
    </source>
</evidence>
<evidence type="ECO:0000256" key="10">
    <source>
        <dbReference type="ARBA" id="ARBA00022801"/>
    </source>
</evidence>
<comment type="function">
    <text evidence="15">Catalyzes two subsequent steps in gluconeogenesis: the aldol condensation of dihydroxyacetone phosphate (DHAP) and glyceraldehyde-3-phosphate (GA3P) to fructose-1,6-bisphosphate (FBP), and the dephosphorylation of FBP to fructose-6-phosphate (F6P).</text>
</comment>
<dbReference type="InterPro" id="IPR036076">
    <property type="entry name" value="FBPase_V_sf"/>
</dbReference>
<feature type="binding site" description="in other chain" evidence="15">
    <location>
        <position position="265"/>
    </location>
    <ligand>
        <name>beta-D-fructose 1,6-bisphosphate</name>
        <dbReference type="ChEBI" id="CHEBI:32966"/>
        <note>ligand shared between dimeric partners</note>
    </ligand>
</feature>
<comment type="domain">
    <text evidence="15">Consists of a single catalytic domain, but remodels its active-site architecture via a large structural change to exhibit dual activities.</text>
</comment>
<keyword evidence="8 15" id="KW-0312">Gluconeogenesis</keyword>
<dbReference type="PANTHER" id="PTHR38341">
    <property type="entry name" value="FRUCTOSE-1,6-BISPHOSPHATE ALDOLASE/PHOSPHATASE"/>
    <property type="match status" value="1"/>
</dbReference>
<dbReference type="EMBL" id="RCCJ01000001">
    <property type="protein sequence ID" value="RLJ70478.1"/>
    <property type="molecule type" value="Genomic_DNA"/>
</dbReference>
<evidence type="ECO:0000256" key="12">
    <source>
        <dbReference type="ARBA" id="ARBA00023239"/>
    </source>
</evidence>
<dbReference type="SUPFAM" id="SSF111249">
    <property type="entry name" value="Sulfolobus fructose-1,6-bisphosphatase-like"/>
    <property type="match status" value="1"/>
</dbReference>
<dbReference type="NCBIfam" id="NF041126">
    <property type="entry name" value="FBP_aldo_phos"/>
    <property type="match status" value="1"/>
</dbReference>
<dbReference type="AlphaFoldDB" id="A0A497XNN3"/>
<keyword evidence="11 15" id="KW-0460">Magnesium</keyword>
<feature type="binding site" evidence="15">
    <location>
        <position position="18"/>
    </location>
    <ligand>
        <name>Mg(2+)</name>
        <dbReference type="ChEBI" id="CHEBI:18420"/>
        <label>1</label>
    </ligand>
</feature>
<feature type="binding site" evidence="15">
    <location>
        <position position="11"/>
    </location>
    <ligand>
        <name>Mg(2+)</name>
        <dbReference type="ChEBI" id="CHEBI:18420"/>
        <label>1</label>
    </ligand>
</feature>
<feature type="binding site" evidence="15">
    <location>
        <position position="286"/>
    </location>
    <ligand>
        <name>dihydroxyacetone phosphate</name>
        <dbReference type="ChEBI" id="CHEBI:57642"/>
    </ligand>
</feature>
<feature type="binding site" evidence="15">
    <location>
        <position position="233"/>
    </location>
    <ligand>
        <name>Mg(2+)</name>
        <dbReference type="ChEBI" id="CHEBI:18420"/>
        <label>3</label>
    </ligand>
</feature>
<dbReference type="InterPro" id="IPR002803">
    <property type="entry name" value="FBPase_V"/>
</dbReference>
<comment type="cofactor">
    <cofactor evidence="2 15">
        <name>Mg(2+)</name>
        <dbReference type="ChEBI" id="CHEBI:18420"/>
    </cofactor>
</comment>
<keyword evidence="10 15" id="KW-0378">Hydrolase</keyword>
<sequence>MKLTFSVIKADIGGYVGHSDTHPEVVETVKKVIEEEKEKGNLIDCNILTCGDDIAIVMTHTHGVDNEVVHRIAWNAFEKGTEVAKKLKLYGAGQDLLTDAFSGNIKGLGPGVAEMEFEERPSEPLIVFFADKTSPSAWNLPLYEMFADPMNTAGLVIDPKMHDGYTFEVLDVYSGKAVKLSTPAELYDLLALIGSVGKYVVKNVYRNYDGEIAATASTQKLSLMAGQYVGKDDPVMVVRAQSGFPAVGEILEPFARPWIVEGWMRGSHNGPLMPVSFEDARPSRFDGPPRVIAAGFQLAQGKLVGPTDMFRDPAFDKARVRAQDMADILRRQGIFEPHRLPAEEMEYTTLPKILKKLEGRFYDIEEQRLEKGQVMEKEDMD</sequence>
<feature type="binding site" description="in other chain" evidence="15">
    <location>
        <position position="132"/>
    </location>
    <ligand>
        <name>beta-D-fructose 1,6-bisphosphate</name>
        <dbReference type="ChEBI" id="CHEBI:32966"/>
        <note>ligand shared between dimeric partners</note>
    </ligand>
</feature>
<evidence type="ECO:0000313" key="17">
    <source>
        <dbReference type="Proteomes" id="UP000267841"/>
    </source>
</evidence>
<feature type="binding site" description="in other chain" evidence="15">
    <location>
        <position position="18"/>
    </location>
    <ligand>
        <name>beta-D-fructose 1,6-bisphosphate</name>
        <dbReference type="ChEBI" id="CHEBI:32966"/>
        <note>ligand shared between dimeric partners</note>
    </ligand>
</feature>
<comment type="pathway">
    <text evidence="3 15">Carbohydrate biosynthesis; gluconeogenesis.</text>
</comment>
<evidence type="ECO:0000256" key="2">
    <source>
        <dbReference type="ARBA" id="ARBA00001946"/>
    </source>
</evidence>
<comment type="subunit">
    <text evidence="5 15">Homooctamer; dimer of tetramers.</text>
</comment>
<evidence type="ECO:0000256" key="14">
    <source>
        <dbReference type="ARBA" id="ARBA00023277"/>
    </source>
</evidence>
<dbReference type="EC" id="4.1.2.13" evidence="15"/>
<feature type="active site" description="Proton acceptor; for FBP phosphatase activity" evidence="15">
    <location>
        <position position="11"/>
    </location>
</feature>
<feature type="binding site" description="in other chain" evidence="15">
    <location>
        <position position="90"/>
    </location>
    <ligand>
        <name>beta-D-fructose 1,6-bisphosphate</name>
        <dbReference type="ChEBI" id="CHEBI:32966"/>
        <note>ligand shared between dimeric partners</note>
    </ligand>
</feature>
<feature type="binding site" evidence="15">
    <location>
        <position position="18"/>
    </location>
    <ligand>
        <name>dihydroxyacetone phosphate</name>
        <dbReference type="ChEBI" id="CHEBI:57642"/>
    </ligand>
</feature>
<keyword evidence="14 15" id="KW-0119">Carbohydrate metabolism</keyword>
<dbReference type="Pfam" id="PF01950">
    <property type="entry name" value="FBPase_3"/>
    <property type="match status" value="1"/>
</dbReference>
<feature type="binding site" evidence="15">
    <location>
        <position position="53"/>
    </location>
    <ligand>
        <name>Mg(2+)</name>
        <dbReference type="ChEBI" id="CHEBI:18420"/>
        <label>2</label>
    </ligand>
</feature>
<evidence type="ECO:0000256" key="6">
    <source>
        <dbReference type="ARBA" id="ARBA00013093"/>
    </source>
</evidence>
<feature type="active site" description="Schiff-base intermediate with DHAP; for FBP aldolase activity" evidence="15">
    <location>
        <position position="231"/>
    </location>
</feature>
<keyword evidence="9 15" id="KW-0479">Metal-binding</keyword>
<feature type="binding site" evidence="15">
    <location>
        <position position="131"/>
    </location>
    <ligand>
        <name>Mg(2+)</name>
        <dbReference type="ChEBI" id="CHEBI:18420"/>
        <label>2</label>
    </ligand>
</feature>
<feature type="binding site" evidence="15">
    <location>
        <position position="52"/>
    </location>
    <ligand>
        <name>Mg(2+)</name>
        <dbReference type="ChEBI" id="CHEBI:18420"/>
        <label>2</label>
    </ligand>
</feature>
<evidence type="ECO:0000313" key="16">
    <source>
        <dbReference type="EMBL" id="RLJ70478.1"/>
    </source>
</evidence>
<feature type="binding site" evidence="15">
    <location>
        <position position="232"/>
    </location>
    <ligand>
        <name>Mg(2+)</name>
        <dbReference type="ChEBI" id="CHEBI:18420"/>
        <label>4</label>
    </ligand>
</feature>
<dbReference type="Proteomes" id="UP000267841">
    <property type="component" value="Unassembled WGS sequence"/>
</dbReference>
<evidence type="ECO:0000256" key="5">
    <source>
        <dbReference type="ARBA" id="ARBA00011820"/>
    </source>
</evidence>
<feature type="binding site" evidence="15">
    <location>
        <position position="232"/>
    </location>
    <ligand>
        <name>Mg(2+)</name>
        <dbReference type="ChEBI" id="CHEBI:18420"/>
        <label>3</label>
    </ligand>
</feature>
<accession>A0A497XNN3</accession>
<dbReference type="GO" id="GO:0004332">
    <property type="term" value="F:fructose-bisphosphate aldolase activity"/>
    <property type="evidence" value="ECO:0007669"/>
    <property type="project" value="UniProtKB-UniRule"/>
</dbReference>
<feature type="binding site" description="in other chain" evidence="15">
    <location>
        <position position="347"/>
    </location>
    <ligand>
        <name>beta-D-fructose 1,6-bisphosphate</name>
        <dbReference type="ChEBI" id="CHEBI:32966"/>
        <note>ligand shared between dimeric partners</note>
    </ligand>
</feature>
<dbReference type="OrthoDB" id="9763541at2"/>
<feature type="binding site" evidence="15">
    <location>
        <position position="231"/>
    </location>
    <ligand>
        <name>Mg(2+)</name>
        <dbReference type="ChEBI" id="CHEBI:18420"/>
        <label>3</label>
    </ligand>
</feature>
<evidence type="ECO:0000256" key="7">
    <source>
        <dbReference type="ARBA" id="ARBA00018635"/>
    </source>
</evidence>
<feature type="binding site" evidence="15">
    <location>
        <position position="233"/>
    </location>
    <ligand>
        <name>Mg(2+)</name>
        <dbReference type="ChEBI" id="CHEBI:18420"/>
        <label>2</label>
    </ligand>
</feature>
<comment type="catalytic activity">
    <reaction evidence="1 15">
        <text>beta-D-fructose 1,6-bisphosphate + H2O = beta-D-fructose 6-phosphate + phosphate</text>
        <dbReference type="Rhea" id="RHEA:11064"/>
        <dbReference type="ChEBI" id="CHEBI:15377"/>
        <dbReference type="ChEBI" id="CHEBI:32966"/>
        <dbReference type="ChEBI" id="CHEBI:43474"/>
        <dbReference type="ChEBI" id="CHEBI:57634"/>
        <dbReference type="EC" id="3.1.3.11"/>
    </reaction>
</comment>
<dbReference type="UniPathway" id="UPA00138"/>
<feature type="binding site" evidence="15">
    <location>
        <begin position="241"/>
        <end position="242"/>
    </location>
    <ligand>
        <name>beta-D-fructose 1,6-bisphosphate</name>
        <dbReference type="ChEBI" id="CHEBI:32966"/>
        <note>ligand shared between dimeric partners</note>
    </ligand>
</feature>
<gene>
    <name evidence="15" type="primary">fbp</name>
    <name evidence="16" type="ORF">BCF55_0753</name>
</gene>
<protein>
    <recommendedName>
        <fullName evidence="7 15">Fructose-1,6-bisphosphate aldolase/phosphatase</fullName>
        <shortName evidence="15">FBP A/P</shortName>
        <shortName evidence="15">FBP aldolase/phosphatase</shortName>
        <ecNumber evidence="6 15">3.1.3.11</ecNumber>
        <ecNumber evidence="15">4.1.2.13</ecNumber>
    </recommendedName>
</protein>
<name>A0A497XNN3_9AQUI</name>
<dbReference type="RefSeq" id="WP_121010173.1">
    <property type="nucleotide sequence ID" value="NZ_RCCJ01000001.1"/>
</dbReference>
<dbReference type="GO" id="GO:0006094">
    <property type="term" value="P:gluconeogenesis"/>
    <property type="evidence" value="ECO:0007669"/>
    <property type="project" value="UniProtKB-UniRule"/>
</dbReference>
<evidence type="ECO:0000256" key="15">
    <source>
        <dbReference type="HAMAP-Rule" id="MF_02067"/>
    </source>
</evidence>
<dbReference type="EC" id="3.1.3.11" evidence="6 15"/>
<keyword evidence="13 15" id="KW-0704">Schiff base</keyword>
<evidence type="ECO:0000256" key="1">
    <source>
        <dbReference type="ARBA" id="ARBA00001273"/>
    </source>
</evidence>
<comment type="catalytic activity">
    <reaction evidence="15">
        <text>beta-D-fructose 1,6-bisphosphate = D-glyceraldehyde 3-phosphate + dihydroxyacetone phosphate</text>
        <dbReference type="Rhea" id="RHEA:14729"/>
        <dbReference type="ChEBI" id="CHEBI:32966"/>
        <dbReference type="ChEBI" id="CHEBI:57642"/>
        <dbReference type="ChEBI" id="CHEBI:59776"/>
        <dbReference type="EC" id="4.1.2.13"/>
    </reaction>
</comment>
<feature type="binding site" evidence="15">
    <location>
        <position position="94"/>
    </location>
    <ligand>
        <name>Mg(2+)</name>
        <dbReference type="ChEBI" id="CHEBI:18420"/>
        <label>1</label>
    </ligand>
</feature>
<feature type="binding site" description="in other chain" evidence="15">
    <location>
        <begin position="103"/>
        <end position="104"/>
    </location>
    <ligand>
        <name>beta-D-fructose 1,6-bisphosphate</name>
        <dbReference type="ChEBI" id="CHEBI:32966"/>
        <note>ligand shared between dimeric partners</note>
    </ligand>
</feature>
<keyword evidence="17" id="KW-1185">Reference proteome</keyword>
<dbReference type="GO" id="GO:0000287">
    <property type="term" value="F:magnesium ion binding"/>
    <property type="evidence" value="ECO:0007669"/>
    <property type="project" value="UniProtKB-UniRule"/>
</dbReference>
<evidence type="ECO:0000256" key="11">
    <source>
        <dbReference type="ARBA" id="ARBA00022842"/>
    </source>
</evidence>
<dbReference type="PANTHER" id="PTHR38341:SF1">
    <property type="entry name" value="FRUCTOSE-1,6-BISPHOSPHATE ALDOLASE_PHOSPHATASE"/>
    <property type="match status" value="1"/>
</dbReference>
<dbReference type="GO" id="GO:0042132">
    <property type="term" value="F:fructose 1,6-bisphosphate 1-phosphatase activity"/>
    <property type="evidence" value="ECO:0007669"/>
    <property type="project" value="UniProtKB-UniRule"/>
</dbReference>
<feature type="binding site" description="in other chain" evidence="15">
    <location>
        <position position="286"/>
    </location>
    <ligand>
        <name>beta-D-fructose 1,6-bisphosphate</name>
        <dbReference type="ChEBI" id="CHEBI:32966"/>
        <note>ligand shared between dimeric partners</note>
    </ligand>
</feature>